<feature type="domain" description="MotA/TolQ/ExbB proton channel" evidence="8">
    <location>
        <begin position="96"/>
        <end position="200"/>
    </location>
</feature>
<feature type="transmembrane region" description="Helical" evidence="7">
    <location>
        <begin position="12"/>
        <end position="33"/>
    </location>
</feature>
<organism evidence="9 10">
    <name type="scientific">Burkholderia pyrrocinia</name>
    <name type="common">Pseudomonas pyrrocinia</name>
    <dbReference type="NCBI Taxonomy" id="60550"/>
    <lineage>
        <taxon>Bacteria</taxon>
        <taxon>Pseudomonadati</taxon>
        <taxon>Pseudomonadota</taxon>
        <taxon>Betaproteobacteria</taxon>
        <taxon>Burkholderiales</taxon>
        <taxon>Burkholderiaceae</taxon>
        <taxon>Burkholderia</taxon>
        <taxon>Burkholderia cepacia complex</taxon>
    </lineage>
</organism>
<comment type="similarity">
    <text evidence="6">Belongs to the exbB/tolQ family.</text>
</comment>
<reference evidence="9 10" key="1">
    <citation type="journal article" date="2018" name="ISME J.">
        <title>Involvement of Burkholderiaceae and sulfurous volatiles in disease-suppressive soils.</title>
        <authorList>
            <person name="Carrion V.J."/>
            <person name="Cordovez V."/>
            <person name="Tyc O."/>
            <person name="Etalo D.W."/>
            <person name="de Bruijn I."/>
            <person name="de Jager V.C."/>
            <person name="Medema M.H."/>
            <person name="Eberl L."/>
            <person name="Raaijmakers J.M."/>
        </authorList>
    </citation>
    <scope>NUCLEOTIDE SEQUENCE [LARGE SCALE GENOMIC DNA]</scope>
    <source>
        <strain evidence="10">mHSR5</strain>
    </source>
</reference>
<keyword evidence="3 7" id="KW-0812">Transmembrane</keyword>
<sequence length="239" mass="25198">MSDFIHHAVVGAFALLAVLSAITWTLIVAKALLYARVALGNRRFAARRGDGAALSMPADDDAAASQNARLQRAVCHALRHAPAADPDAPATLVAWDRRDMLERTLAREIGRERRPLERGLTALASIANVAPFVGLFGTVFGIVHTLQSMTASGANGIDAIAGPIGQALVATGIGIGVAIPAVLAYNLFLRRLKTVMTELDDFGQDLVALAEQRDFRIDAPVHAAIPEARATGAARRAAV</sequence>
<evidence type="ECO:0000313" key="9">
    <source>
        <dbReference type="EMBL" id="AXF25391.1"/>
    </source>
</evidence>
<evidence type="ECO:0000256" key="2">
    <source>
        <dbReference type="ARBA" id="ARBA00022475"/>
    </source>
</evidence>
<evidence type="ECO:0000256" key="1">
    <source>
        <dbReference type="ARBA" id="ARBA00004651"/>
    </source>
</evidence>
<evidence type="ECO:0000256" key="4">
    <source>
        <dbReference type="ARBA" id="ARBA00022989"/>
    </source>
</evidence>
<feature type="transmembrane region" description="Helical" evidence="7">
    <location>
        <begin position="164"/>
        <end position="188"/>
    </location>
</feature>
<dbReference type="InterPro" id="IPR050790">
    <property type="entry name" value="ExbB/TolQ_transport"/>
</dbReference>
<dbReference type="AlphaFoldDB" id="A0A2Z5N736"/>
<evidence type="ECO:0000259" key="8">
    <source>
        <dbReference type="Pfam" id="PF01618"/>
    </source>
</evidence>
<keyword evidence="4 7" id="KW-1133">Transmembrane helix</keyword>
<gene>
    <name evidence="9" type="ORF">CUJ89_33450</name>
</gene>
<evidence type="ECO:0000256" key="6">
    <source>
        <dbReference type="RuleBase" id="RU004057"/>
    </source>
</evidence>
<dbReference type="RefSeq" id="WP_114181758.1">
    <property type="nucleotide sequence ID" value="NZ_CP024904.1"/>
</dbReference>
<keyword evidence="2" id="KW-1003">Cell membrane</keyword>
<dbReference type="Pfam" id="PF01618">
    <property type="entry name" value="MotA_ExbB"/>
    <property type="match status" value="1"/>
</dbReference>
<comment type="subcellular location">
    <subcellularLocation>
        <location evidence="1">Cell membrane</location>
        <topology evidence="1">Multi-pass membrane protein</topology>
    </subcellularLocation>
    <subcellularLocation>
        <location evidence="6">Membrane</location>
        <topology evidence="6">Multi-pass membrane protein</topology>
    </subcellularLocation>
</comment>
<name>A0A2Z5N736_BURPY</name>
<dbReference type="OrthoDB" id="9805133at2"/>
<evidence type="ECO:0000256" key="5">
    <source>
        <dbReference type="ARBA" id="ARBA00023136"/>
    </source>
</evidence>
<protein>
    <recommendedName>
        <fullName evidence="8">MotA/TolQ/ExbB proton channel domain-containing protein</fullName>
    </recommendedName>
</protein>
<accession>A0A2Z5N736</accession>
<dbReference type="Proteomes" id="UP000253104">
    <property type="component" value="Chromosome mHSR5_C"/>
</dbReference>
<dbReference type="GO" id="GO:0017038">
    <property type="term" value="P:protein import"/>
    <property type="evidence" value="ECO:0007669"/>
    <property type="project" value="TreeGrafter"/>
</dbReference>
<dbReference type="PANTHER" id="PTHR30625">
    <property type="entry name" value="PROTEIN TOLQ"/>
    <property type="match status" value="1"/>
</dbReference>
<proteinExistence type="inferred from homology"/>
<dbReference type="PANTHER" id="PTHR30625:SF3">
    <property type="entry name" value="TOL-PAL SYSTEM PROTEIN TOLQ"/>
    <property type="match status" value="1"/>
</dbReference>
<keyword evidence="6" id="KW-0813">Transport</keyword>
<keyword evidence="6" id="KW-0653">Protein transport</keyword>
<evidence type="ECO:0000256" key="3">
    <source>
        <dbReference type="ARBA" id="ARBA00022692"/>
    </source>
</evidence>
<keyword evidence="5 7" id="KW-0472">Membrane</keyword>
<dbReference type="GO" id="GO:0005886">
    <property type="term" value="C:plasma membrane"/>
    <property type="evidence" value="ECO:0007669"/>
    <property type="project" value="UniProtKB-SubCell"/>
</dbReference>
<evidence type="ECO:0000256" key="7">
    <source>
        <dbReference type="SAM" id="Phobius"/>
    </source>
</evidence>
<dbReference type="InterPro" id="IPR002898">
    <property type="entry name" value="MotA_ExbB_proton_chnl"/>
</dbReference>
<evidence type="ECO:0000313" key="10">
    <source>
        <dbReference type="Proteomes" id="UP000253104"/>
    </source>
</evidence>
<feature type="transmembrane region" description="Helical" evidence="7">
    <location>
        <begin position="120"/>
        <end position="144"/>
    </location>
</feature>
<dbReference type="EMBL" id="CP024904">
    <property type="protein sequence ID" value="AXF25391.1"/>
    <property type="molecule type" value="Genomic_DNA"/>
</dbReference>